<evidence type="ECO:0000313" key="1">
    <source>
        <dbReference type="EMBL" id="QOX64714.1"/>
    </source>
</evidence>
<organism evidence="1 2">
    <name type="scientific">Anoxybacterium hadale</name>
    <dbReference type="NCBI Taxonomy" id="3408580"/>
    <lineage>
        <taxon>Bacteria</taxon>
        <taxon>Bacillati</taxon>
        <taxon>Bacillota</taxon>
        <taxon>Clostridia</taxon>
        <taxon>Peptostreptococcales</taxon>
        <taxon>Anaerovoracaceae</taxon>
        <taxon>Anoxybacterium</taxon>
    </lineage>
</organism>
<dbReference type="Proteomes" id="UP000594014">
    <property type="component" value="Chromosome"/>
</dbReference>
<sequence>MNFETQEMITLPVQDNFCFSFEQMNINSTFQGLWTRLAVLMRSSIYSSLLELSNQPIVMNALFQLPVEFKDSFQMFYGAEVSQRYANLFTDFLARGSHVVDGIKTNNQDMVDQATRGWYLTGDHIANFLGTINLFWDSRQWNLLLSQYINLKVQMILSIATEDYQKEMDLLNRIFDLTSIMGSYMARGVIARELQKTGC</sequence>
<dbReference type="EMBL" id="CP042469">
    <property type="protein sequence ID" value="QOX64714.1"/>
    <property type="molecule type" value="Genomic_DNA"/>
</dbReference>
<proteinExistence type="predicted"/>
<accession>A0ACD1AEA7</accession>
<gene>
    <name evidence="1" type="ORF">FRZ06_15855</name>
</gene>
<keyword evidence="2" id="KW-1185">Reference proteome</keyword>
<name>A0ACD1AEA7_9FIRM</name>
<evidence type="ECO:0000313" key="2">
    <source>
        <dbReference type="Proteomes" id="UP000594014"/>
    </source>
</evidence>
<protein>
    <submittedName>
        <fullName evidence="1">Uncharacterized protein</fullName>
    </submittedName>
</protein>
<reference evidence="1" key="1">
    <citation type="submission" date="2019-08" db="EMBL/GenBank/DDBJ databases">
        <title>Genome sequence of Clostridiales bacterium MT110.</title>
        <authorList>
            <person name="Cao J."/>
        </authorList>
    </citation>
    <scope>NUCLEOTIDE SEQUENCE</scope>
    <source>
        <strain evidence="1">MT110</strain>
    </source>
</reference>